<dbReference type="OrthoDB" id="5850978at2759"/>
<comment type="caution">
    <text evidence="2">The sequence shown here is derived from an EMBL/GenBank/DDBJ whole genome shotgun (WGS) entry which is preliminary data.</text>
</comment>
<protein>
    <submittedName>
        <fullName evidence="2">Uncharacterized protein</fullName>
    </submittedName>
</protein>
<evidence type="ECO:0000313" key="3">
    <source>
        <dbReference type="Proteomes" id="UP000494206"/>
    </source>
</evidence>
<feature type="transmembrane region" description="Helical" evidence="1">
    <location>
        <begin position="60"/>
        <end position="78"/>
    </location>
</feature>
<evidence type="ECO:0000313" key="2">
    <source>
        <dbReference type="EMBL" id="CAB3411464.1"/>
    </source>
</evidence>
<dbReference type="Proteomes" id="UP000494206">
    <property type="component" value="Unassembled WGS sequence"/>
</dbReference>
<feature type="transmembrane region" description="Helical" evidence="1">
    <location>
        <begin position="133"/>
        <end position="152"/>
    </location>
</feature>
<sequence>MATKQSEHNFKQLEANMERILAQRAICYNCGHLLAFAHIFSGISLLMIDVASNYLSRNAVIISFAFIFIICAILSFITARRLDRLALKILLVYSLISLTAAVYLFVKNGLFLNEICMKRDECTKAQQWVHSNIVIISLIEVAASIISIIFCGRSLKHAAASQSLHHYDHLHEVEEAIEKTPEAVDEVANE</sequence>
<organism evidence="2 3">
    <name type="scientific">Caenorhabditis bovis</name>
    <dbReference type="NCBI Taxonomy" id="2654633"/>
    <lineage>
        <taxon>Eukaryota</taxon>
        <taxon>Metazoa</taxon>
        <taxon>Ecdysozoa</taxon>
        <taxon>Nematoda</taxon>
        <taxon>Chromadorea</taxon>
        <taxon>Rhabditida</taxon>
        <taxon>Rhabditina</taxon>
        <taxon>Rhabditomorpha</taxon>
        <taxon>Rhabditoidea</taxon>
        <taxon>Rhabditidae</taxon>
        <taxon>Peloderinae</taxon>
        <taxon>Caenorhabditis</taxon>
    </lineage>
</organism>
<keyword evidence="1" id="KW-1133">Transmembrane helix</keyword>
<dbReference type="EMBL" id="CADEPM010000013">
    <property type="protein sequence ID" value="CAB3411464.1"/>
    <property type="molecule type" value="Genomic_DNA"/>
</dbReference>
<proteinExistence type="predicted"/>
<accession>A0A8S1F6G3</accession>
<evidence type="ECO:0000256" key="1">
    <source>
        <dbReference type="SAM" id="Phobius"/>
    </source>
</evidence>
<keyword evidence="3" id="KW-1185">Reference proteome</keyword>
<gene>
    <name evidence="2" type="ORF">CBOVIS_LOCUS12855</name>
</gene>
<keyword evidence="1" id="KW-0472">Membrane</keyword>
<feature type="transmembrane region" description="Helical" evidence="1">
    <location>
        <begin position="85"/>
        <end position="106"/>
    </location>
</feature>
<feature type="transmembrane region" description="Helical" evidence="1">
    <location>
        <begin position="26"/>
        <end position="48"/>
    </location>
</feature>
<name>A0A8S1F6G3_9PELO</name>
<reference evidence="2 3" key="1">
    <citation type="submission" date="2020-04" db="EMBL/GenBank/DDBJ databases">
        <authorList>
            <person name="Laetsch R D."/>
            <person name="Stevens L."/>
            <person name="Kumar S."/>
            <person name="Blaxter L. M."/>
        </authorList>
    </citation>
    <scope>NUCLEOTIDE SEQUENCE [LARGE SCALE GENOMIC DNA]</scope>
</reference>
<dbReference type="AlphaFoldDB" id="A0A8S1F6G3"/>
<keyword evidence="1" id="KW-0812">Transmembrane</keyword>